<dbReference type="InterPro" id="IPR032466">
    <property type="entry name" value="Metal_Hydrolase"/>
</dbReference>
<keyword evidence="3" id="KW-1185">Reference proteome</keyword>
<dbReference type="Proteomes" id="UP000594263">
    <property type="component" value="Unplaced"/>
</dbReference>
<reference evidence="2" key="1">
    <citation type="submission" date="2021-01" db="UniProtKB">
        <authorList>
            <consortium name="EnsemblPlants"/>
        </authorList>
    </citation>
    <scope>IDENTIFICATION</scope>
</reference>
<evidence type="ECO:0000313" key="2">
    <source>
        <dbReference type="EnsemblPlants" id="Kaladp0060s0257.1.v1.1"/>
    </source>
</evidence>
<dbReference type="InterPro" id="IPR033932">
    <property type="entry name" value="YtcJ-like"/>
</dbReference>
<evidence type="ECO:0000313" key="3">
    <source>
        <dbReference type="Proteomes" id="UP000594263"/>
    </source>
</evidence>
<protein>
    <recommendedName>
        <fullName evidence="1">Amidohydrolase 3 domain-containing protein</fullName>
    </recommendedName>
</protein>
<proteinExistence type="predicted"/>
<dbReference type="AlphaFoldDB" id="A0A7N0UBR6"/>
<dbReference type="EnsemblPlants" id="Kaladp0060s0257.1.v1.1">
    <property type="protein sequence ID" value="Kaladp0060s0257.1.v1.1"/>
    <property type="gene ID" value="Kaladp0060s0257.v1.1"/>
</dbReference>
<accession>A0A7N0UBR6</accession>
<dbReference type="InterPro" id="IPR013108">
    <property type="entry name" value="Amidohydro_3"/>
</dbReference>
<dbReference type="PANTHER" id="PTHR22642:SF2">
    <property type="entry name" value="PROTEIN LONG AFTER FAR-RED 3"/>
    <property type="match status" value="1"/>
</dbReference>
<sequence>MKLLIASIPEVSVDERKEALLRASNLALARGVTTVVDVGRYFPGASVELSWEDLSDVYRWADSTRQMKIRVCLFFPIETWSRLKGLIRESGRKLSDWIFLGGVKAFSDGSLGSNSALFHEPYTDEPHNYGLQVTDFETLSNMTLDSDRSGLQVAIHAIGDRANHLILDLYESVISANGVRDRRLRIEHAQHLAAASAKRFGRLGVIASVQPDHLLDDADSAAKKLGIERANRGSYLFKTLLSQNAELSFGSDWPVAEINPLKSIKTAMFRKPPGWEMPWIASECVTLNEALKAYTISAARACFLENEVGSLSPGKLADFVILSANSLDAFAMDMSVHIEATYVGGVKSYP</sequence>
<dbReference type="CDD" id="cd01300">
    <property type="entry name" value="YtcJ_like"/>
    <property type="match status" value="1"/>
</dbReference>
<dbReference type="InterPro" id="IPR011059">
    <property type="entry name" value="Metal-dep_hydrolase_composite"/>
</dbReference>
<name>A0A7N0UBR6_KALFE</name>
<dbReference type="Gene3D" id="3.20.20.140">
    <property type="entry name" value="Metal-dependent hydrolases"/>
    <property type="match status" value="1"/>
</dbReference>
<evidence type="ECO:0000259" key="1">
    <source>
        <dbReference type="Pfam" id="PF07969"/>
    </source>
</evidence>
<dbReference type="GO" id="GO:0010218">
    <property type="term" value="P:response to far red light"/>
    <property type="evidence" value="ECO:0007669"/>
    <property type="project" value="EnsemblPlants"/>
</dbReference>
<dbReference type="PANTHER" id="PTHR22642">
    <property type="entry name" value="IMIDAZOLONEPROPIONASE"/>
    <property type="match status" value="1"/>
</dbReference>
<dbReference type="Gene3D" id="2.30.40.10">
    <property type="entry name" value="Urease, subunit C, domain 1"/>
    <property type="match status" value="1"/>
</dbReference>
<organism evidence="2 3">
    <name type="scientific">Kalanchoe fedtschenkoi</name>
    <name type="common">Lavender scallops</name>
    <name type="synonym">South American air plant</name>
    <dbReference type="NCBI Taxonomy" id="63787"/>
    <lineage>
        <taxon>Eukaryota</taxon>
        <taxon>Viridiplantae</taxon>
        <taxon>Streptophyta</taxon>
        <taxon>Embryophyta</taxon>
        <taxon>Tracheophyta</taxon>
        <taxon>Spermatophyta</taxon>
        <taxon>Magnoliopsida</taxon>
        <taxon>eudicotyledons</taxon>
        <taxon>Gunneridae</taxon>
        <taxon>Pentapetalae</taxon>
        <taxon>Saxifragales</taxon>
        <taxon>Crassulaceae</taxon>
        <taxon>Kalanchoe</taxon>
    </lineage>
</organism>
<dbReference type="OMA" id="THLELFA"/>
<dbReference type="Pfam" id="PF07969">
    <property type="entry name" value="Amidohydro_3"/>
    <property type="match status" value="1"/>
</dbReference>
<feature type="domain" description="Amidohydrolase 3" evidence="1">
    <location>
        <begin position="8"/>
        <end position="346"/>
    </location>
</feature>
<dbReference type="GO" id="GO:0009845">
    <property type="term" value="P:seed germination"/>
    <property type="evidence" value="ECO:0007669"/>
    <property type="project" value="EnsemblPlants"/>
</dbReference>
<dbReference type="GO" id="GO:0016810">
    <property type="term" value="F:hydrolase activity, acting on carbon-nitrogen (but not peptide) bonds"/>
    <property type="evidence" value="ECO:0007669"/>
    <property type="project" value="InterPro"/>
</dbReference>
<dbReference type="GO" id="GO:0009704">
    <property type="term" value="P:de-etiolation"/>
    <property type="evidence" value="ECO:0007669"/>
    <property type="project" value="EnsemblPlants"/>
</dbReference>
<dbReference type="SUPFAM" id="SSF51556">
    <property type="entry name" value="Metallo-dependent hydrolases"/>
    <property type="match status" value="1"/>
</dbReference>
<dbReference type="GO" id="GO:0048471">
    <property type="term" value="C:perinuclear region of cytoplasm"/>
    <property type="evidence" value="ECO:0007669"/>
    <property type="project" value="EnsemblPlants"/>
</dbReference>
<dbReference type="Gramene" id="Kaladp0060s0257.1.v1.1">
    <property type="protein sequence ID" value="Kaladp0060s0257.1.v1.1"/>
    <property type="gene ID" value="Kaladp0060s0257.v1.1"/>
</dbReference>